<keyword evidence="4" id="KW-0472">Membrane</keyword>
<gene>
    <name evidence="5" type="ORF">ZEAMMB73_Zm00001d019627</name>
</gene>
<dbReference type="AlphaFoldDB" id="A0A1D6HZB5"/>
<dbReference type="PANTHER" id="PTHR43394:SF7">
    <property type="entry name" value="ABC TRANSPORTER B FAMILY MEMBER 28"/>
    <property type="match status" value="1"/>
</dbReference>
<evidence type="ECO:0000256" key="2">
    <source>
        <dbReference type="ARBA" id="ARBA00022692"/>
    </source>
</evidence>
<comment type="subcellular location">
    <subcellularLocation>
        <location evidence="1">Membrane</location>
        <topology evidence="1">Multi-pass membrane protein</topology>
    </subcellularLocation>
</comment>
<dbReference type="InterPro" id="IPR036640">
    <property type="entry name" value="ABC1_TM_sf"/>
</dbReference>
<name>A0A1D6HZB5_MAIZE</name>
<dbReference type="InterPro" id="IPR011527">
    <property type="entry name" value="ABC1_TM_dom"/>
</dbReference>
<keyword evidence="3" id="KW-1133">Transmembrane helix</keyword>
<evidence type="ECO:0000256" key="3">
    <source>
        <dbReference type="ARBA" id="ARBA00022989"/>
    </source>
</evidence>
<reference evidence="5" key="1">
    <citation type="submission" date="2015-12" db="EMBL/GenBank/DDBJ databases">
        <title>Update maize B73 reference genome by single molecule sequencing technologies.</title>
        <authorList>
            <consortium name="Maize Genome Sequencing Project"/>
            <person name="Ware D."/>
        </authorList>
    </citation>
    <scope>NUCLEOTIDE SEQUENCE [LARGE SCALE GENOMIC DNA]</scope>
    <source>
        <tissue evidence="5">Seedling</tissue>
    </source>
</reference>
<proteinExistence type="predicted"/>
<dbReference type="PANTHER" id="PTHR43394">
    <property type="entry name" value="ATP-DEPENDENT PERMEASE MDL1, MITOCHONDRIAL"/>
    <property type="match status" value="1"/>
</dbReference>
<dbReference type="SUPFAM" id="SSF90123">
    <property type="entry name" value="ABC transporter transmembrane region"/>
    <property type="match status" value="1"/>
</dbReference>
<dbReference type="ExpressionAtlas" id="A0A1D6HZB5">
    <property type="expression patterns" value="baseline and differential"/>
</dbReference>
<accession>A0A1D6HZB5</accession>
<evidence type="ECO:0000313" key="5">
    <source>
        <dbReference type="EMBL" id="ONM53424.1"/>
    </source>
</evidence>
<evidence type="ECO:0000256" key="4">
    <source>
        <dbReference type="ARBA" id="ARBA00023136"/>
    </source>
</evidence>
<dbReference type="InterPro" id="IPR039421">
    <property type="entry name" value="Type_1_exporter"/>
</dbReference>
<sequence>MAISTWSARLLLTPASSRATLSPPRPPTTNPLSSFFPRNRLHFVRPRPRPPCAYISAPAPGPEAAYAPPSLDATAAAADVAAAISSSDAVTWAGVWALLSRHRARIAVCIAALVACTTCTLSMPLFSGRFFETLIGRGNEPLWRLLSKIAILYTLEPIFTIIFVINITIIWEQVMARLRSQIFRRILIQKMLFFDRHKVGELTGLLTSDLGSLKSVVSDNISRDRGLRALSEARNFTL</sequence>
<dbReference type="GO" id="GO:0016020">
    <property type="term" value="C:membrane"/>
    <property type="evidence" value="ECO:0007669"/>
    <property type="project" value="UniProtKB-SubCell"/>
</dbReference>
<keyword evidence="2" id="KW-0812">Transmembrane</keyword>
<protein>
    <submittedName>
        <fullName evidence="5">ABC transporter B family member 28</fullName>
    </submittedName>
</protein>
<evidence type="ECO:0000256" key="1">
    <source>
        <dbReference type="ARBA" id="ARBA00004141"/>
    </source>
</evidence>
<dbReference type="GO" id="GO:0140359">
    <property type="term" value="F:ABC-type transporter activity"/>
    <property type="evidence" value="ECO:0007669"/>
    <property type="project" value="InterPro"/>
</dbReference>
<dbReference type="Gene3D" id="1.20.1560.10">
    <property type="entry name" value="ABC transporter type 1, transmembrane domain"/>
    <property type="match status" value="1"/>
</dbReference>
<organism evidence="5">
    <name type="scientific">Zea mays</name>
    <name type="common">Maize</name>
    <dbReference type="NCBI Taxonomy" id="4577"/>
    <lineage>
        <taxon>Eukaryota</taxon>
        <taxon>Viridiplantae</taxon>
        <taxon>Streptophyta</taxon>
        <taxon>Embryophyta</taxon>
        <taxon>Tracheophyta</taxon>
        <taxon>Spermatophyta</taxon>
        <taxon>Magnoliopsida</taxon>
        <taxon>Liliopsida</taxon>
        <taxon>Poales</taxon>
        <taxon>Poaceae</taxon>
        <taxon>PACMAD clade</taxon>
        <taxon>Panicoideae</taxon>
        <taxon>Andropogonodae</taxon>
        <taxon>Andropogoneae</taxon>
        <taxon>Tripsacinae</taxon>
        <taxon>Zea</taxon>
    </lineage>
</organism>
<dbReference type="GO" id="GO:0005524">
    <property type="term" value="F:ATP binding"/>
    <property type="evidence" value="ECO:0007669"/>
    <property type="project" value="InterPro"/>
</dbReference>
<dbReference type="EMBL" id="CM007650">
    <property type="protein sequence ID" value="ONM53424.1"/>
    <property type="molecule type" value="Genomic_DNA"/>
</dbReference>
<dbReference type="PROSITE" id="PS50929">
    <property type="entry name" value="ABC_TM1F"/>
    <property type="match status" value="1"/>
</dbReference>
<dbReference type="Pfam" id="PF00664">
    <property type="entry name" value="ABC_membrane"/>
    <property type="match status" value="1"/>
</dbReference>